<dbReference type="PANTHER" id="PTHR16740">
    <property type="entry name" value="CYTOCHROME B5-RELATED PROTEIN-RELATED"/>
    <property type="match status" value="1"/>
</dbReference>
<organism evidence="7 8">
    <name type="scientific">Vanessa tameamea</name>
    <name type="common">Kamehameha butterfly</name>
    <dbReference type="NCBI Taxonomy" id="334116"/>
    <lineage>
        <taxon>Eukaryota</taxon>
        <taxon>Metazoa</taxon>
        <taxon>Ecdysozoa</taxon>
        <taxon>Arthropoda</taxon>
        <taxon>Hexapoda</taxon>
        <taxon>Insecta</taxon>
        <taxon>Pterygota</taxon>
        <taxon>Neoptera</taxon>
        <taxon>Endopterygota</taxon>
        <taxon>Lepidoptera</taxon>
        <taxon>Glossata</taxon>
        <taxon>Ditrysia</taxon>
        <taxon>Papilionoidea</taxon>
        <taxon>Nymphalidae</taxon>
        <taxon>Nymphalinae</taxon>
        <taxon>Vanessa</taxon>
    </lineage>
</organism>
<dbReference type="InterPro" id="IPR001199">
    <property type="entry name" value="Cyt_B5-like_heme/steroid-bd"/>
</dbReference>
<feature type="transmembrane region" description="Helical" evidence="4">
    <location>
        <begin position="327"/>
        <end position="346"/>
    </location>
</feature>
<evidence type="ECO:0000256" key="4">
    <source>
        <dbReference type="RuleBase" id="RU362121"/>
    </source>
</evidence>
<keyword evidence="3 4" id="KW-0408">Iron</keyword>
<evidence type="ECO:0000256" key="1">
    <source>
        <dbReference type="ARBA" id="ARBA00022617"/>
    </source>
</evidence>
<evidence type="ECO:0000259" key="6">
    <source>
        <dbReference type="PROSITE" id="PS50255"/>
    </source>
</evidence>
<keyword evidence="7" id="KW-1185">Reference proteome</keyword>
<dbReference type="PROSITE" id="PS50255">
    <property type="entry name" value="CYTOCHROME_B5_2"/>
    <property type="match status" value="1"/>
</dbReference>
<keyword evidence="4" id="KW-0812">Transmembrane</keyword>
<dbReference type="AlphaFoldDB" id="A0A8B8II90"/>
<dbReference type="Proteomes" id="UP001652626">
    <property type="component" value="Chromosome 7"/>
</dbReference>
<feature type="region of interest" description="Disordered" evidence="5">
    <location>
        <begin position="1"/>
        <end position="22"/>
    </location>
</feature>
<dbReference type="InterPro" id="IPR018506">
    <property type="entry name" value="Cyt_B5_heme-BS"/>
</dbReference>
<proteinExistence type="inferred from homology"/>
<sequence>MAPKETDWVEGAHERASQKKTHVSFPQLKYPSLRDEGLRDPLQWLTGKALDDGAEDLWRIHDKLYDFTSFMKKHPGGAEWLELTKGTDITEAFESHHINPTTEKMLNKFYIRDAKTPRNSPFTFHEDGFYKSLKRAVHEELKKIPKEASATADRITDGLFATLLCSSSLACWCENYFIATFWYIIASVSLAMLTVTCHNFIHRRTNWRMYLFNMSMWSYRDFRVSHVISHHLYTNTLMDLEISSLEPFLFYNPREDKPLHARFGFITEYFFFPFLFLLTFTKRFLSIFLRKGFFKAHYRWHDAIGFLLPLCMWFTSGSAFLHVLYTWLWINCTGSLIFFLIAVNAAHHHPDALKDGDQPKSETPDWGEHQVEALLDRKDINGNTFAVMTLFGDHALHHMFPTIDHSILKYLHPIFIEFSEKYQTNYRASTQFQLVIGQIKETMRTEFKTVDKRPLYPK</sequence>
<dbReference type="PANTHER" id="PTHR16740:SF1">
    <property type="entry name" value="CYTOCHROME B5-RELATED PROTEIN-RELATED"/>
    <property type="match status" value="1"/>
</dbReference>
<keyword evidence="1 4" id="KW-0349">Heme</keyword>
<comment type="similarity">
    <text evidence="4">Belongs to the cytochrome b5 family.</text>
</comment>
<evidence type="ECO:0000313" key="7">
    <source>
        <dbReference type="Proteomes" id="UP001652626"/>
    </source>
</evidence>
<dbReference type="InterPro" id="IPR005804">
    <property type="entry name" value="FA_desaturase_dom"/>
</dbReference>
<feature type="compositionally biased region" description="Basic and acidic residues" evidence="5">
    <location>
        <begin position="1"/>
        <end position="17"/>
    </location>
</feature>
<dbReference type="GO" id="GO:0046872">
    <property type="term" value="F:metal ion binding"/>
    <property type="evidence" value="ECO:0007669"/>
    <property type="project" value="UniProtKB-UniRule"/>
</dbReference>
<dbReference type="RefSeq" id="XP_026496808.2">
    <property type="nucleotide sequence ID" value="XM_026641023.2"/>
</dbReference>
<dbReference type="InterPro" id="IPR053100">
    <property type="entry name" value="Cytochrome_b5-related"/>
</dbReference>
<dbReference type="SMART" id="SM01117">
    <property type="entry name" value="Cyt-b5"/>
    <property type="match status" value="1"/>
</dbReference>
<dbReference type="PROSITE" id="PS00191">
    <property type="entry name" value="CYTOCHROME_B5_1"/>
    <property type="match status" value="1"/>
</dbReference>
<dbReference type="GeneID" id="113401206"/>
<dbReference type="Gene3D" id="3.10.120.10">
    <property type="entry name" value="Cytochrome b5-like heme/steroid binding domain"/>
    <property type="match status" value="1"/>
</dbReference>
<dbReference type="GO" id="GO:0006629">
    <property type="term" value="P:lipid metabolic process"/>
    <property type="evidence" value="ECO:0007669"/>
    <property type="project" value="InterPro"/>
</dbReference>
<accession>A0A8B8II90</accession>
<keyword evidence="2 4" id="KW-0479">Metal-binding</keyword>
<gene>
    <name evidence="8" type="primary">LOC113401206</name>
</gene>
<evidence type="ECO:0000256" key="3">
    <source>
        <dbReference type="ARBA" id="ARBA00023004"/>
    </source>
</evidence>
<feature type="transmembrane region" description="Helical" evidence="4">
    <location>
        <begin position="300"/>
        <end position="321"/>
    </location>
</feature>
<name>A0A8B8II90_VANTA</name>
<dbReference type="InterPro" id="IPR036400">
    <property type="entry name" value="Cyt_B5-like_heme/steroid_sf"/>
</dbReference>
<evidence type="ECO:0000313" key="8">
    <source>
        <dbReference type="RefSeq" id="XP_026496808.2"/>
    </source>
</evidence>
<dbReference type="GO" id="GO:0020037">
    <property type="term" value="F:heme binding"/>
    <property type="evidence" value="ECO:0007669"/>
    <property type="project" value="UniProtKB-UniRule"/>
</dbReference>
<evidence type="ECO:0000256" key="2">
    <source>
        <dbReference type="ARBA" id="ARBA00022723"/>
    </source>
</evidence>
<protein>
    <submittedName>
        <fullName evidence="8">Cytochrome b5-related protein-like</fullName>
    </submittedName>
</protein>
<dbReference type="SUPFAM" id="SSF55856">
    <property type="entry name" value="Cytochrome b5-like heme/steroid binding domain"/>
    <property type="match status" value="1"/>
</dbReference>
<feature type="domain" description="Cytochrome b5 heme-binding" evidence="6">
    <location>
        <begin position="52"/>
        <end position="115"/>
    </location>
</feature>
<feature type="transmembrane region" description="Helical" evidence="4">
    <location>
        <begin position="176"/>
        <end position="201"/>
    </location>
</feature>
<dbReference type="OrthoDB" id="260519at2759"/>
<comment type="caution">
    <text evidence="4">Lacks conserved residue(s) required for the propagation of feature annotation.</text>
</comment>
<dbReference type="Pfam" id="PF00487">
    <property type="entry name" value="FA_desaturase"/>
    <property type="match status" value="1"/>
</dbReference>
<dbReference type="OMA" id="LMNFAAW"/>
<reference evidence="8" key="1">
    <citation type="submission" date="2025-08" db="UniProtKB">
        <authorList>
            <consortium name="RefSeq"/>
        </authorList>
    </citation>
    <scope>IDENTIFICATION</scope>
    <source>
        <tissue evidence="8">Whole body</tissue>
    </source>
</reference>
<feature type="transmembrane region" description="Helical" evidence="4">
    <location>
        <begin position="260"/>
        <end position="280"/>
    </location>
</feature>
<dbReference type="Pfam" id="PF00173">
    <property type="entry name" value="Cyt-b5"/>
    <property type="match status" value="1"/>
</dbReference>
<evidence type="ECO:0000256" key="5">
    <source>
        <dbReference type="SAM" id="MobiDB-lite"/>
    </source>
</evidence>
<keyword evidence="4" id="KW-1133">Transmembrane helix</keyword>
<keyword evidence="4" id="KW-0472">Membrane</keyword>